<evidence type="ECO:0000313" key="4">
    <source>
        <dbReference type="Proteomes" id="UP000189670"/>
    </source>
</evidence>
<dbReference type="InterPro" id="IPR036439">
    <property type="entry name" value="Dockerin_dom_sf"/>
</dbReference>
<name>A0A1V1P8X5_9BACT</name>
<keyword evidence="1" id="KW-0812">Transmembrane</keyword>
<dbReference type="PANTHER" id="PTHR34677:SF3">
    <property type="entry name" value="BACTERIAL IG-LIKE DOMAIN-CONTAINING PROTEIN"/>
    <property type="match status" value="1"/>
</dbReference>
<dbReference type="InterPro" id="IPR006644">
    <property type="entry name" value="Cadg"/>
</dbReference>
<dbReference type="GO" id="GO:0005509">
    <property type="term" value="F:calcium ion binding"/>
    <property type="evidence" value="ECO:0007669"/>
    <property type="project" value="InterPro"/>
</dbReference>
<reference evidence="4" key="1">
    <citation type="submission" date="2012-11" db="EMBL/GenBank/DDBJ databases">
        <authorList>
            <person name="Lucero-Rivera Y.E."/>
            <person name="Tovar-Ramirez D."/>
        </authorList>
    </citation>
    <scope>NUCLEOTIDE SEQUENCE [LARGE SCALE GENOMIC DNA]</scope>
    <source>
        <strain evidence="4">Araruama</strain>
    </source>
</reference>
<dbReference type="Pfam" id="PF05345">
    <property type="entry name" value="He_PIG"/>
    <property type="match status" value="1"/>
</dbReference>
<dbReference type="SUPFAM" id="SSF49313">
    <property type="entry name" value="Cadherin-like"/>
    <property type="match status" value="2"/>
</dbReference>
<proteinExistence type="predicted"/>
<dbReference type="SMART" id="SM00736">
    <property type="entry name" value="CADG"/>
    <property type="match status" value="2"/>
</dbReference>
<dbReference type="SUPFAM" id="SSF49384">
    <property type="entry name" value="Carbohydrate-binding domain"/>
    <property type="match status" value="1"/>
</dbReference>
<dbReference type="InterPro" id="IPR013783">
    <property type="entry name" value="Ig-like_fold"/>
</dbReference>
<dbReference type="GO" id="GO:0000272">
    <property type="term" value="P:polysaccharide catabolic process"/>
    <property type="evidence" value="ECO:0007669"/>
    <property type="project" value="InterPro"/>
</dbReference>
<dbReference type="Gene3D" id="2.60.40.1120">
    <property type="entry name" value="Carboxypeptidase-like, regulatory domain"/>
    <property type="match status" value="1"/>
</dbReference>
<organism evidence="3 4">
    <name type="scientific">Candidatus Magnetoglobus multicellularis str. Araruama</name>
    <dbReference type="NCBI Taxonomy" id="890399"/>
    <lineage>
        <taxon>Bacteria</taxon>
        <taxon>Pseudomonadati</taxon>
        <taxon>Thermodesulfobacteriota</taxon>
        <taxon>Desulfobacteria</taxon>
        <taxon>Desulfobacterales</taxon>
        <taxon>Desulfobacteraceae</taxon>
        <taxon>Candidatus Magnetoglobus</taxon>
    </lineage>
</organism>
<feature type="transmembrane region" description="Helical" evidence="1">
    <location>
        <begin position="34"/>
        <end position="57"/>
    </location>
</feature>
<dbReference type="InterPro" id="IPR044048">
    <property type="entry name" value="Big_12"/>
</dbReference>
<dbReference type="GO" id="GO:0030246">
    <property type="term" value="F:carbohydrate binding"/>
    <property type="evidence" value="ECO:0007669"/>
    <property type="project" value="InterPro"/>
</dbReference>
<dbReference type="Pfam" id="PF13620">
    <property type="entry name" value="CarboxypepD_reg"/>
    <property type="match status" value="1"/>
</dbReference>
<evidence type="ECO:0000313" key="3">
    <source>
        <dbReference type="EMBL" id="ETR71342.1"/>
    </source>
</evidence>
<dbReference type="PROSITE" id="PS50268">
    <property type="entry name" value="CADHERIN_2"/>
    <property type="match status" value="1"/>
</dbReference>
<dbReference type="GO" id="GO:0007156">
    <property type="term" value="P:homophilic cell adhesion via plasma membrane adhesion molecules"/>
    <property type="evidence" value="ECO:0007669"/>
    <property type="project" value="InterPro"/>
</dbReference>
<dbReference type="EMBL" id="ATBP01000282">
    <property type="protein sequence ID" value="ETR71342.1"/>
    <property type="molecule type" value="Genomic_DNA"/>
</dbReference>
<dbReference type="SUPFAM" id="SSF49478">
    <property type="entry name" value="Cna protein B-type domain"/>
    <property type="match status" value="1"/>
</dbReference>
<comment type="caution">
    <text evidence="3">The sequence shown here is derived from an EMBL/GenBank/DDBJ whole genome shotgun (WGS) entry which is preliminary data.</text>
</comment>
<dbReference type="CDD" id="cd11304">
    <property type="entry name" value="Cadherin_repeat"/>
    <property type="match status" value="1"/>
</dbReference>
<evidence type="ECO:0000259" key="2">
    <source>
        <dbReference type="PROSITE" id="PS50268"/>
    </source>
</evidence>
<dbReference type="Gene3D" id="2.60.40.10">
    <property type="entry name" value="Immunoglobulins"/>
    <property type="match status" value="1"/>
</dbReference>
<dbReference type="Pfam" id="PF19078">
    <property type="entry name" value="Big_12"/>
    <property type="match status" value="3"/>
</dbReference>
<sequence length="1613" mass="175714">MLYYQTTIGANNGKSLYCFFINHFKLGRISMKTFNCIFSTIMLVVILGTTATTYAVVPDAVQSLRSVSHVVNTPSQNGIIKMSWRPPENTSDIRGYYTTFNSNQLFVFNEENTLTIQPINALEMVSTDYGEVDDISVYFHIAATSTEDEIGETSSFGPIRIDTKGPTNPILVTSQYSTSRIITLILGANNAIEMYLSNTAHGVGGQWEPLVSPKIWELTEGQGLKTIYVQFRDRADNRTKAMNTLNLDTIPPSVSISSQSAQETNETEITIDILFSEPVTDLVASDIFVNNCQVDTLTGENDRYTLKIIPVGAGELSIQIPDNKAVDVAGNGNEPSDTLIRIYDPVAPQVSVSSITPEYTREPAISATVSFSEPIKSFDAQSIQKVNVSEITSFSHTGNDYFMTLIPANQGPVEIVIPENVSFDTAGNGNTMSETLVRYYDSVSPSVAITSSTRETTNISPIPITITFDEKVKGFESTDVVTYGSVKNFFSLDMENSYAQIFTFDLIPPGEGEVSVQIAENAAIDLAGNGNQAAEPFVRIYDLTQPDILITTEMADMTNQSSIACKATFTTPVENLEPDDIILTNATLQGDIVGTDTIFSFNISPQSEGLVTILIPEDTVFSKSGNTNRKSNELQLTYDIQPPTFELQTVANQASNQSPIPVTLVCNELITGLNSADIQTQGVSDVVNFSVNGSIASFQLIPAEPGLLTVLVQTDAFSDPAGNANVTSQMIQIDFDIVAPTVVLASSTSEQVAESPIPVSVVFSEPVENFTLSDLSITNGVASNLQHIDPLANFTQTFTLNLVPGAQGDVTLLIQSGVAVDRAGNTNVSSLEMHRTYASDRPTVTLSSSSPETTDISPIPLNIQFSTDVTGFDALDIDVTNAVVDQFEGVLSSYSCVLKPDKQGLITVDIPADIAQDSASLGNVAAAQLVRNFDYNDVPIAFDGSLSFDEDTSGTYTLKATDLDESDNLTYTLTTQPQGDLIFNNKTGELTYTPEPDYSGQQILTFVAGDSMAESNAASVTITVLPVNDPPMIDSSLMDQTILEDSLFDYSLISVFVDIDENDSLSYTARQTNGQELPSWLIFDPSGLTFSGTPTNSDIGQIHIKVKATDLYDTSISDSFSLTIVNVNDLPEIDIHSSIEMNENKIAKTQFSVSDIDSAALSLYATTDNAGLIAYTGVTFSGLGLIYNEDETWSILPGPSGEAQLSMTVAPQPNQFGMGQITLWLSDEYASISSVVSVNIQAVRFSVSGTVSYFKDTYPMSRADVILRGNEDYNAVTDEYGHYTFTNVPAGDYSVEVSRNPDTMDESVSPMDASLIARSIVRLHDLDCYQLIAADVSLNADTSSMDTSLVARYSAGLITELNPDNVHWTFINGPIDNCSHWSVPINDYDIDYQSTHTIVDLQSDQSDIDFIGVRLGDVTGNWPDNHMRKRRKRDAESDPILIPTMIGETLQIPVVLSKPYTVQGLEILINFNQDKLRLVNTDTSQTELIDYELTKNMNEKNSAWFGFHASVQLDPKSGNVMILTFEVLSQPPGTTPVSIEKFRINENMDEIVQGGFSYNDQVSDAFNVCVNPDSQTTINLIHAIQEFQKLSSGNTKDLLHLIKILKICSGMRQ</sequence>
<feature type="domain" description="Cadherin" evidence="2">
    <location>
        <begin position="957"/>
        <end position="1033"/>
    </location>
</feature>
<keyword evidence="1" id="KW-1133">Transmembrane helix</keyword>
<accession>A0A1V1P8X5</accession>
<dbReference type="Gene3D" id="1.10.1330.10">
    <property type="entry name" value="Dockerin domain"/>
    <property type="match status" value="1"/>
</dbReference>
<dbReference type="Gene3D" id="2.60.40.60">
    <property type="entry name" value="Cadherins"/>
    <property type="match status" value="1"/>
</dbReference>
<dbReference type="PANTHER" id="PTHR34677">
    <property type="match status" value="1"/>
</dbReference>
<dbReference type="Pfam" id="PF17963">
    <property type="entry name" value="Big_9"/>
    <property type="match status" value="1"/>
</dbReference>
<dbReference type="InterPro" id="IPR015919">
    <property type="entry name" value="Cadherin-like_sf"/>
</dbReference>
<dbReference type="GO" id="GO:0016020">
    <property type="term" value="C:membrane"/>
    <property type="evidence" value="ECO:0007669"/>
    <property type="project" value="InterPro"/>
</dbReference>
<gene>
    <name evidence="3" type="ORF">OMM_02555</name>
</gene>
<keyword evidence="1" id="KW-0472">Membrane</keyword>
<dbReference type="Proteomes" id="UP000189670">
    <property type="component" value="Unassembled WGS sequence"/>
</dbReference>
<protein>
    <recommendedName>
        <fullName evidence="2">Cadherin domain-containing protein</fullName>
    </recommendedName>
</protein>
<dbReference type="InterPro" id="IPR008965">
    <property type="entry name" value="CBM2/CBM3_carb-bd_dom_sf"/>
</dbReference>
<dbReference type="InterPro" id="IPR002126">
    <property type="entry name" value="Cadherin-like_dom"/>
</dbReference>
<evidence type="ECO:0000256" key="1">
    <source>
        <dbReference type="SAM" id="Phobius"/>
    </source>
</evidence>